<proteinExistence type="predicted"/>
<sequence length="48" mass="5319">MARLSLLKGRHINFPGRYLFNIKASGPGQGLRPLRDPDAAQEDEPEEG</sequence>
<accession>A0A919B9C3</accession>
<evidence type="ECO:0000313" key="3">
    <source>
        <dbReference type="Proteomes" id="UP000638313"/>
    </source>
</evidence>
<feature type="compositionally biased region" description="Acidic residues" evidence="1">
    <location>
        <begin position="39"/>
        <end position="48"/>
    </location>
</feature>
<feature type="region of interest" description="Disordered" evidence="1">
    <location>
        <begin position="25"/>
        <end position="48"/>
    </location>
</feature>
<dbReference type="EMBL" id="BNBD01000032">
    <property type="protein sequence ID" value="GHF75706.1"/>
    <property type="molecule type" value="Genomic_DNA"/>
</dbReference>
<organism evidence="2 3">
    <name type="scientific">Streptomyces mashuensis</name>
    <dbReference type="NCBI Taxonomy" id="33904"/>
    <lineage>
        <taxon>Bacteria</taxon>
        <taxon>Bacillati</taxon>
        <taxon>Actinomycetota</taxon>
        <taxon>Actinomycetes</taxon>
        <taxon>Kitasatosporales</taxon>
        <taxon>Streptomycetaceae</taxon>
        <taxon>Streptomyces</taxon>
    </lineage>
</organism>
<keyword evidence="3" id="KW-1185">Reference proteome</keyword>
<gene>
    <name evidence="2" type="ORF">GCM10010218_65800</name>
</gene>
<protein>
    <submittedName>
        <fullName evidence="2">Uncharacterized protein</fullName>
    </submittedName>
</protein>
<evidence type="ECO:0000313" key="2">
    <source>
        <dbReference type="EMBL" id="GHF75706.1"/>
    </source>
</evidence>
<name>A0A919B9C3_9ACTN</name>
<evidence type="ECO:0000256" key="1">
    <source>
        <dbReference type="SAM" id="MobiDB-lite"/>
    </source>
</evidence>
<dbReference type="RefSeq" id="WP_190133464.1">
    <property type="nucleotide sequence ID" value="NZ_BNBD01000032.1"/>
</dbReference>
<dbReference type="Proteomes" id="UP000638313">
    <property type="component" value="Unassembled WGS sequence"/>
</dbReference>
<dbReference type="AlphaFoldDB" id="A0A919B9C3"/>
<reference evidence="2" key="2">
    <citation type="submission" date="2020-09" db="EMBL/GenBank/DDBJ databases">
        <authorList>
            <person name="Sun Q."/>
            <person name="Ohkuma M."/>
        </authorList>
    </citation>
    <scope>NUCLEOTIDE SEQUENCE</scope>
    <source>
        <strain evidence="2">JCM 4059</strain>
    </source>
</reference>
<comment type="caution">
    <text evidence="2">The sequence shown here is derived from an EMBL/GenBank/DDBJ whole genome shotgun (WGS) entry which is preliminary data.</text>
</comment>
<reference evidence="2" key="1">
    <citation type="journal article" date="2014" name="Int. J. Syst. Evol. Microbiol.">
        <title>Complete genome sequence of Corynebacterium casei LMG S-19264T (=DSM 44701T), isolated from a smear-ripened cheese.</title>
        <authorList>
            <consortium name="US DOE Joint Genome Institute (JGI-PGF)"/>
            <person name="Walter F."/>
            <person name="Albersmeier A."/>
            <person name="Kalinowski J."/>
            <person name="Ruckert C."/>
        </authorList>
    </citation>
    <scope>NUCLEOTIDE SEQUENCE</scope>
    <source>
        <strain evidence="2">JCM 4059</strain>
    </source>
</reference>